<feature type="domain" description="F-box" evidence="1">
    <location>
        <begin position="29"/>
        <end position="69"/>
    </location>
</feature>
<dbReference type="InterPro" id="IPR005174">
    <property type="entry name" value="KIB1-4_b-propeller"/>
</dbReference>
<dbReference type="PANTHER" id="PTHR33110:SF71">
    <property type="entry name" value="F-BOX_KELCH-REPEAT PROTEIN"/>
    <property type="match status" value="1"/>
</dbReference>
<accession>A0A9W7HAG0</accession>
<evidence type="ECO:0000313" key="3">
    <source>
        <dbReference type="Proteomes" id="UP001165190"/>
    </source>
</evidence>
<sequence length="377" mass="44287">MANKADGGQKEDAIIVLQNNKEERDWSKLPEDIIGHIAGKLYWSDRIRIRAVCKNWQQVTLEFIPTIDRAAWLMTYRWLRLHPSKGLIGERKLRDTSLGKVIYIDKDIAVEAPDIFCEYQCETTRYGWVLLQKAPPFMCRRFFFLLYSPFTDEVIELPVLDVGLCILSMNLKSTFYLSSKNSECLVFTIHTHTCTTSISTCRPGDKNWKTYNFVQTHPIDWERFPLSATYIGGCFYCVFSGGALGVFHLGRQEWELLVKRWPDSVELESHLFGELVATPRFQCRPRRRKKVMKFDFSAKCWVENLKFREKEHPDLRFLSSSQSLGESSTDHHLYAYLYMAGLFTSNSSPHLRYHRYLILIEPPLKRVWRRHHLLNRD</sequence>
<dbReference type="PANTHER" id="PTHR33110">
    <property type="entry name" value="F-BOX/KELCH-REPEAT PROTEIN-RELATED"/>
    <property type="match status" value="1"/>
</dbReference>
<dbReference type="AlphaFoldDB" id="A0A9W7HAG0"/>
<dbReference type="Gene3D" id="1.20.1280.50">
    <property type="match status" value="1"/>
</dbReference>
<comment type="caution">
    <text evidence="2">The sequence shown here is derived from an EMBL/GenBank/DDBJ whole genome shotgun (WGS) entry which is preliminary data.</text>
</comment>
<protein>
    <recommendedName>
        <fullName evidence="1">F-box domain-containing protein</fullName>
    </recommendedName>
</protein>
<evidence type="ECO:0000313" key="2">
    <source>
        <dbReference type="EMBL" id="GMI73919.1"/>
    </source>
</evidence>
<keyword evidence="3" id="KW-1185">Reference proteome</keyword>
<dbReference type="SUPFAM" id="SSF81383">
    <property type="entry name" value="F-box domain"/>
    <property type="match status" value="1"/>
</dbReference>
<evidence type="ECO:0000259" key="1">
    <source>
        <dbReference type="SMART" id="SM00256"/>
    </source>
</evidence>
<organism evidence="2 3">
    <name type="scientific">Hibiscus trionum</name>
    <name type="common">Flower of an hour</name>
    <dbReference type="NCBI Taxonomy" id="183268"/>
    <lineage>
        <taxon>Eukaryota</taxon>
        <taxon>Viridiplantae</taxon>
        <taxon>Streptophyta</taxon>
        <taxon>Embryophyta</taxon>
        <taxon>Tracheophyta</taxon>
        <taxon>Spermatophyta</taxon>
        <taxon>Magnoliopsida</taxon>
        <taxon>eudicotyledons</taxon>
        <taxon>Gunneridae</taxon>
        <taxon>Pentapetalae</taxon>
        <taxon>rosids</taxon>
        <taxon>malvids</taxon>
        <taxon>Malvales</taxon>
        <taxon>Malvaceae</taxon>
        <taxon>Malvoideae</taxon>
        <taxon>Hibiscus</taxon>
    </lineage>
</organism>
<dbReference type="InterPro" id="IPR036047">
    <property type="entry name" value="F-box-like_dom_sf"/>
</dbReference>
<reference evidence="2" key="1">
    <citation type="submission" date="2023-05" db="EMBL/GenBank/DDBJ databases">
        <title>Genome and transcriptome analyses reveal genes involved in the formation of fine ridges on petal epidermal cells in Hibiscus trionum.</title>
        <authorList>
            <person name="Koshimizu S."/>
            <person name="Masuda S."/>
            <person name="Ishii T."/>
            <person name="Shirasu K."/>
            <person name="Hoshino A."/>
            <person name="Arita M."/>
        </authorList>
    </citation>
    <scope>NUCLEOTIDE SEQUENCE</scope>
    <source>
        <strain evidence="2">Hamamatsu line</strain>
    </source>
</reference>
<dbReference type="Pfam" id="PF03478">
    <property type="entry name" value="Beta-prop_KIB1-4"/>
    <property type="match status" value="1"/>
</dbReference>
<dbReference type="SMART" id="SM00256">
    <property type="entry name" value="FBOX"/>
    <property type="match status" value="1"/>
</dbReference>
<dbReference type="OrthoDB" id="999514at2759"/>
<dbReference type="Proteomes" id="UP001165190">
    <property type="component" value="Unassembled WGS sequence"/>
</dbReference>
<name>A0A9W7HAG0_HIBTR</name>
<gene>
    <name evidence="2" type="ORF">HRI_001061200</name>
</gene>
<dbReference type="InterPro" id="IPR001810">
    <property type="entry name" value="F-box_dom"/>
</dbReference>
<proteinExistence type="predicted"/>
<dbReference type="EMBL" id="BSYR01000010">
    <property type="protein sequence ID" value="GMI73919.1"/>
    <property type="molecule type" value="Genomic_DNA"/>
</dbReference>